<sequence length="92" mass="10024">MSTSSQNPIGIPTIVARRAVVTDTLQLTVSTIRIARDNYATVIFDDSPDKRHSGKVVGGYVIDSSSKRALDRESAMDQHREALIAIREPVAS</sequence>
<accession>L7F5U7</accession>
<proteinExistence type="predicted"/>
<name>L7F5U7_STRT8</name>
<dbReference type="AlphaFoldDB" id="L7F5U7"/>
<dbReference type="PATRIC" id="fig|698760.3.peg.5103"/>
<gene>
    <name evidence="1" type="ORF">STRTUCAR8_01563</name>
</gene>
<dbReference type="EMBL" id="AEJB01000361">
    <property type="protein sequence ID" value="ELP66015.1"/>
    <property type="molecule type" value="Genomic_DNA"/>
</dbReference>
<reference evidence="1 2" key="1">
    <citation type="journal article" date="2011" name="Plasmid">
        <title>Streptomyces turgidiscabies Car8 contains a modular pathogenicity island that shares virulence genes with other actinobacterial plant pathogens.</title>
        <authorList>
            <person name="Huguet-Tapia J.C."/>
            <person name="Badger J.H."/>
            <person name="Loria R."/>
            <person name="Pettis G.S."/>
        </authorList>
    </citation>
    <scope>NUCLEOTIDE SEQUENCE [LARGE SCALE GENOMIC DNA]</scope>
    <source>
        <strain evidence="1 2">Car8</strain>
    </source>
</reference>
<evidence type="ECO:0000313" key="1">
    <source>
        <dbReference type="EMBL" id="ELP66015.1"/>
    </source>
</evidence>
<dbReference type="RefSeq" id="WP_006378948.1">
    <property type="nucleotide sequence ID" value="NZ_AEJB01000361.1"/>
</dbReference>
<keyword evidence="2" id="KW-1185">Reference proteome</keyword>
<organism evidence="1 2">
    <name type="scientific">Streptomyces turgidiscabies (strain Car8)</name>
    <dbReference type="NCBI Taxonomy" id="698760"/>
    <lineage>
        <taxon>Bacteria</taxon>
        <taxon>Bacillati</taxon>
        <taxon>Actinomycetota</taxon>
        <taxon>Actinomycetes</taxon>
        <taxon>Kitasatosporales</taxon>
        <taxon>Streptomycetaceae</taxon>
        <taxon>Streptomyces</taxon>
    </lineage>
</organism>
<dbReference type="Proteomes" id="UP000010931">
    <property type="component" value="Unassembled WGS sequence"/>
</dbReference>
<dbReference type="GeneID" id="97407248"/>
<protein>
    <submittedName>
        <fullName evidence="1">Uncharacterized protein</fullName>
    </submittedName>
</protein>
<evidence type="ECO:0000313" key="2">
    <source>
        <dbReference type="Proteomes" id="UP000010931"/>
    </source>
</evidence>
<comment type="caution">
    <text evidence="1">The sequence shown here is derived from an EMBL/GenBank/DDBJ whole genome shotgun (WGS) entry which is preliminary data.</text>
</comment>